<keyword evidence="3" id="KW-0282">Flagellum</keyword>
<evidence type="ECO:0000313" key="4">
    <source>
        <dbReference type="Proteomes" id="UP000438699"/>
    </source>
</evidence>
<organism evidence="3 4">
    <name type="scientific">Pseudodesulfovibrio senegalensis</name>
    <dbReference type="NCBI Taxonomy" id="1721087"/>
    <lineage>
        <taxon>Bacteria</taxon>
        <taxon>Pseudomonadati</taxon>
        <taxon>Thermodesulfobacteriota</taxon>
        <taxon>Desulfovibrionia</taxon>
        <taxon>Desulfovibrionales</taxon>
        <taxon>Desulfovibrionaceae</taxon>
    </lineage>
</organism>
<name>A0A6N6MYQ6_9BACT</name>
<sequence length="237" mass="25286">MVESSFGAEAAVSSAAQKELIKFKTQMDGLKERLAAAPDKEGKLREACKDFEAVFISKMWKEMKNTVPKGGVFGSKQSEMYMSMFDRDFAEKMADSGGIGLGDMLYDQLKDKLKQSSRDALAGKVAIKPLENGSAGIALSPADRGGVTPGQGLGNRTIDQWLGNESASVQGKEGLAEHNESVVDAALSDTEVKARLDALTRRIEGRRSASRAASSAYGESSASADDENIGRKLARIG</sequence>
<evidence type="ECO:0000313" key="3">
    <source>
        <dbReference type="EMBL" id="KAB1440250.1"/>
    </source>
</evidence>
<feature type="domain" description="Flagellar protein FlgJ N-terminal" evidence="2">
    <location>
        <begin position="61"/>
        <end position="108"/>
    </location>
</feature>
<dbReference type="EMBL" id="WAIE01000007">
    <property type="protein sequence ID" value="KAB1440250.1"/>
    <property type="molecule type" value="Genomic_DNA"/>
</dbReference>
<dbReference type="RefSeq" id="WP_151151691.1">
    <property type="nucleotide sequence ID" value="NZ_WAIE01000007.1"/>
</dbReference>
<keyword evidence="3" id="KW-0966">Cell projection</keyword>
<comment type="caution">
    <text evidence="3">The sequence shown here is derived from an EMBL/GenBank/DDBJ whole genome shotgun (WGS) entry which is preliminary data.</text>
</comment>
<gene>
    <name evidence="3" type="ORF">F8A88_13425</name>
</gene>
<keyword evidence="4" id="KW-1185">Reference proteome</keyword>
<dbReference type="Proteomes" id="UP000438699">
    <property type="component" value="Unassembled WGS sequence"/>
</dbReference>
<evidence type="ECO:0000259" key="2">
    <source>
        <dbReference type="Pfam" id="PF10135"/>
    </source>
</evidence>
<dbReference type="PRINTS" id="PR01002">
    <property type="entry name" value="FLGFLGJ"/>
</dbReference>
<dbReference type="OrthoDB" id="9796740at2"/>
<dbReference type="InterPro" id="IPR019301">
    <property type="entry name" value="Flagellar_prot_FlgJ_N"/>
</dbReference>
<protein>
    <submittedName>
        <fullName evidence="3">Flagellar biosynthesis protein FlgJ</fullName>
    </submittedName>
</protein>
<evidence type="ECO:0000256" key="1">
    <source>
        <dbReference type="SAM" id="MobiDB-lite"/>
    </source>
</evidence>
<keyword evidence="3" id="KW-0969">Cilium</keyword>
<accession>A0A6N6MYQ6</accession>
<dbReference type="Pfam" id="PF10135">
    <property type="entry name" value="Rod-binding"/>
    <property type="match status" value="1"/>
</dbReference>
<reference evidence="3 4" key="1">
    <citation type="journal article" date="2017" name="Int. J. Syst. Evol. Microbiol.">
        <title>Desulfovibrio senegalensis sp. nov., a mesophilic sulfate reducer isolated from marine sediment.</title>
        <authorList>
            <person name="Thioye A."/>
            <person name="Gam Z.B.A."/>
            <person name="Mbengue M."/>
            <person name="Cayol J.L."/>
            <person name="Joseph-Bartoli M."/>
            <person name="Toure-Kane C."/>
            <person name="Labat M."/>
        </authorList>
    </citation>
    <scope>NUCLEOTIDE SEQUENCE [LARGE SCALE GENOMIC DNA]</scope>
    <source>
        <strain evidence="3 4">DSM 101509</strain>
    </source>
</reference>
<feature type="compositionally biased region" description="Low complexity" evidence="1">
    <location>
        <begin position="210"/>
        <end position="223"/>
    </location>
</feature>
<feature type="region of interest" description="Disordered" evidence="1">
    <location>
        <begin position="204"/>
        <end position="237"/>
    </location>
</feature>
<proteinExistence type="predicted"/>
<dbReference type="AlphaFoldDB" id="A0A6N6MYQ6"/>